<proteinExistence type="predicted"/>
<organism evidence="1 2">
    <name type="scientific">Ligilactobacillus ubinensis</name>
    <dbReference type="NCBI Taxonomy" id="2876789"/>
    <lineage>
        <taxon>Bacteria</taxon>
        <taxon>Bacillati</taxon>
        <taxon>Bacillota</taxon>
        <taxon>Bacilli</taxon>
        <taxon>Lactobacillales</taxon>
        <taxon>Lactobacillaceae</taxon>
        <taxon>Ligilactobacillus</taxon>
    </lineage>
</organism>
<dbReference type="RefSeq" id="WP_253361208.1">
    <property type="nucleotide sequence ID" value="NZ_JAIULA010000017.1"/>
</dbReference>
<name>A0A9X2JLW6_9LACO</name>
<comment type="caution">
    <text evidence="1">The sequence shown here is derived from an EMBL/GenBank/DDBJ whole genome shotgun (WGS) entry which is preliminary data.</text>
</comment>
<dbReference type="Proteomes" id="UP001139006">
    <property type="component" value="Unassembled WGS sequence"/>
</dbReference>
<sequence length="99" mass="11304">MANAVKVKFFKFKKVKDANGKVVSHQFKGFLKKAYVFTVPTNYPEKLAVNARVQVLDNRNKVVPVLVTEVLNLPEAELQQHKSILLPLEAKELCKNKKR</sequence>
<dbReference type="EMBL" id="JAIULA010000017">
    <property type="protein sequence ID" value="MCP0887398.1"/>
    <property type="molecule type" value="Genomic_DNA"/>
</dbReference>
<gene>
    <name evidence="1" type="ORF">LB941_08625</name>
</gene>
<dbReference type="AlphaFoldDB" id="A0A9X2JLW6"/>
<evidence type="ECO:0000313" key="2">
    <source>
        <dbReference type="Proteomes" id="UP001139006"/>
    </source>
</evidence>
<reference evidence="1 2" key="1">
    <citation type="journal article" date="2023" name="Int. J. Syst. Evol. Microbiol.">
        <title>Ligilactobacillus ubinensis sp. nov., a novel species isolated from the wild ferment of a durian fruit (Durio zibethinus).</title>
        <authorList>
            <person name="Heng Y.C."/>
            <person name="Menon N."/>
            <person name="Chen B."/>
            <person name="Loo B.Z.L."/>
            <person name="Wong G.W.J."/>
            <person name="Lim A.C.H."/>
            <person name="Silvaraju S."/>
            <person name="Kittelmann S."/>
        </authorList>
    </citation>
    <scope>NUCLEOTIDE SEQUENCE [LARGE SCALE GENOMIC DNA]</scope>
    <source>
        <strain evidence="1 2">WILCCON 0076</strain>
    </source>
</reference>
<evidence type="ECO:0000313" key="1">
    <source>
        <dbReference type="EMBL" id="MCP0887398.1"/>
    </source>
</evidence>
<protein>
    <submittedName>
        <fullName evidence="1">Uncharacterized protein</fullName>
    </submittedName>
</protein>
<accession>A0A9X2JLW6</accession>
<keyword evidence="2" id="KW-1185">Reference proteome</keyword>